<accession>A0ABT2LDB4</accession>
<feature type="signal peptide" evidence="1">
    <location>
        <begin position="1"/>
        <end position="23"/>
    </location>
</feature>
<keyword evidence="1" id="KW-0732">Signal</keyword>
<protein>
    <submittedName>
        <fullName evidence="2">Uncharacterized protein</fullName>
    </submittedName>
</protein>
<proteinExistence type="predicted"/>
<dbReference type="RefSeq" id="WP_260785035.1">
    <property type="nucleotide sequence ID" value="NZ_JAOCQI010000003.1"/>
</dbReference>
<sequence>MQKNRPLAAALAAAALAVFAPQAAHSDATARDAATQAAAPQATNEVGACGKFGKHACVLRRDRCDAGLQETPFGYCAPNRPITVSEATAGGCRTRAEIDSILATALGSNLGRLTRERVERFRRERTSDGWVTTLDVTDPGTWAYRSSNYPDEAVELTTNGRLLSKAQRRQRKRPDPDFYNDHGPKVFARATRNNVDLTLQMIATSSSDVPASQYVSIALTEAVASVFGDIVYKFQINPGSPVLGMRDCVEGDSGEIQVQVLESPPPFATCTGK</sequence>
<name>A0ABT2LDB4_9RALS</name>
<evidence type="ECO:0000313" key="2">
    <source>
        <dbReference type="EMBL" id="MCT7313288.1"/>
    </source>
</evidence>
<reference evidence="2 3" key="1">
    <citation type="journal article" date="2023" name="Front. Microbiol.">
        <title>Ralstonia chuxiongensis sp. nov., Ralstonia mojiangensis sp. nov., and Ralstonia soli sp. nov., isolated from tobacco fields, are three novel species in the family Burkholderiaceae.</title>
        <authorList>
            <person name="Lu C.H."/>
            <person name="Zhang Y.Y."/>
            <person name="Jiang N."/>
            <person name="Chen W."/>
            <person name="Shao X."/>
            <person name="Zhao Z.M."/>
            <person name="Lu W.L."/>
            <person name="Hu X."/>
            <person name="Xi Y.X."/>
            <person name="Zou S.Y."/>
            <person name="Wei Q.J."/>
            <person name="Lin Z.L."/>
            <person name="Gong L."/>
            <person name="Gai X.T."/>
            <person name="Zhang L.Q."/>
            <person name="Li J.Y."/>
            <person name="Jin Y."/>
            <person name="Xia Z.Y."/>
        </authorList>
    </citation>
    <scope>NUCLEOTIDE SEQUENCE [LARGE SCALE GENOMIC DNA]</scope>
    <source>
        <strain evidence="2 3">22TCJT01-1</strain>
    </source>
</reference>
<dbReference type="EMBL" id="JAOCQI010000003">
    <property type="protein sequence ID" value="MCT7313288.1"/>
    <property type="molecule type" value="Genomic_DNA"/>
</dbReference>
<keyword evidence="3" id="KW-1185">Reference proteome</keyword>
<dbReference type="Proteomes" id="UP001164420">
    <property type="component" value="Unassembled WGS sequence"/>
</dbReference>
<organism evidence="2 3">
    <name type="scientific">Ralstonia mojiangensis</name>
    <dbReference type="NCBI Taxonomy" id="2953895"/>
    <lineage>
        <taxon>Bacteria</taxon>
        <taxon>Pseudomonadati</taxon>
        <taxon>Pseudomonadota</taxon>
        <taxon>Betaproteobacteria</taxon>
        <taxon>Burkholderiales</taxon>
        <taxon>Burkholderiaceae</taxon>
        <taxon>Ralstonia</taxon>
    </lineage>
</organism>
<comment type="caution">
    <text evidence="2">The sequence shown here is derived from an EMBL/GenBank/DDBJ whole genome shotgun (WGS) entry which is preliminary data.</text>
</comment>
<feature type="chain" id="PRO_5046705410" evidence="1">
    <location>
        <begin position="24"/>
        <end position="273"/>
    </location>
</feature>
<gene>
    <name evidence="2" type="ORF">N5J06_20125</name>
</gene>
<evidence type="ECO:0000313" key="3">
    <source>
        <dbReference type="Proteomes" id="UP001164420"/>
    </source>
</evidence>
<evidence type="ECO:0000256" key="1">
    <source>
        <dbReference type="SAM" id="SignalP"/>
    </source>
</evidence>